<feature type="chain" id="PRO_5042255033" evidence="2">
    <location>
        <begin position="19"/>
        <end position="138"/>
    </location>
</feature>
<name>A0AAD3Y8I5_NEPGR</name>
<comment type="caution">
    <text evidence="3">The sequence shown here is derived from an EMBL/GenBank/DDBJ whole genome shotgun (WGS) entry which is preliminary data.</text>
</comment>
<evidence type="ECO:0000256" key="2">
    <source>
        <dbReference type="SAM" id="SignalP"/>
    </source>
</evidence>
<reference evidence="3" key="1">
    <citation type="submission" date="2023-05" db="EMBL/GenBank/DDBJ databases">
        <title>Nepenthes gracilis genome sequencing.</title>
        <authorList>
            <person name="Fukushima K."/>
        </authorList>
    </citation>
    <scope>NUCLEOTIDE SEQUENCE</scope>
    <source>
        <strain evidence="3">SING2019-196</strain>
    </source>
</reference>
<evidence type="ECO:0000256" key="1">
    <source>
        <dbReference type="SAM" id="Phobius"/>
    </source>
</evidence>
<keyword evidence="2" id="KW-0732">Signal</keyword>
<keyword evidence="4" id="KW-1185">Reference proteome</keyword>
<accession>A0AAD3Y8I5</accession>
<evidence type="ECO:0000313" key="3">
    <source>
        <dbReference type="EMBL" id="GMH31770.1"/>
    </source>
</evidence>
<proteinExistence type="predicted"/>
<feature type="signal peptide" evidence="2">
    <location>
        <begin position="1"/>
        <end position="18"/>
    </location>
</feature>
<protein>
    <submittedName>
        <fullName evidence="3">Uncharacterized protein</fullName>
    </submittedName>
</protein>
<dbReference type="AlphaFoldDB" id="A0AAD3Y8I5"/>
<keyword evidence="1" id="KW-0812">Transmembrane</keyword>
<keyword evidence="1" id="KW-1133">Transmembrane helix</keyword>
<dbReference type="EMBL" id="BSYO01000041">
    <property type="protein sequence ID" value="GMH31770.1"/>
    <property type="molecule type" value="Genomic_DNA"/>
</dbReference>
<dbReference type="Proteomes" id="UP001279734">
    <property type="component" value="Unassembled WGS sequence"/>
</dbReference>
<organism evidence="3 4">
    <name type="scientific">Nepenthes gracilis</name>
    <name type="common">Slender pitcher plant</name>
    <dbReference type="NCBI Taxonomy" id="150966"/>
    <lineage>
        <taxon>Eukaryota</taxon>
        <taxon>Viridiplantae</taxon>
        <taxon>Streptophyta</taxon>
        <taxon>Embryophyta</taxon>
        <taxon>Tracheophyta</taxon>
        <taxon>Spermatophyta</taxon>
        <taxon>Magnoliopsida</taxon>
        <taxon>eudicotyledons</taxon>
        <taxon>Gunneridae</taxon>
        <taxon>Pentapetalae</taxon>
        <taxon>Caryophyllales</taxon>
        <taxon>Nepenthaceae</taxon>
        <taxon>Nepenthes</taxon>
    </lineage>
</organism>
<feature type="transmembrane region" description="Helical" evidence="1">
    <location>
        <begin position="101"/>
        <end position="125"/>
    </location>
</feature>
<sequence>MWCWNLVYVVMLADALIAKPLLFLESACCCNGAGSCLLCFLNTCVGAVGGSHLVGVPTMDVLQLPIASCCWKSREAFRVFTALFAVGEWQFWKVEDELAQIAVFLMMVFFFATGCSLFDAATCLFGSDSHRGSLMDGD</sequence>
<evidence type="ECO:0000313" key="4">
    <source>
        <dbReference type="Proteomes" id="UP001279734"/>
    </source>
</evidence>
<gene>
    <name evidence="3" type="ORF">Nepgr_033614</name>
</gene>
<keyword evidence="1" id="KW-0472">Membrane</keyword>